<proteinExistence type="predicted"/>
<evidence type="ECO:0000313" key="3">
    <source>
        <dbReference type="EnsemblFungi" id="PTTG_26877-t43_1-p1"/>
    </source>
</evidence>
<dbReference type="AlphaFoldDB" id="A0A180GQW1"/>
<evidence type="ECO:0000313" key="4">
    <source>
        <dbReference type="Proteomes" id="UP000005240"/>
    </source>
</evidence>
<evidence type="ECO:0000313" key="2">
    <source>
        <dbReference type="EMBL" id="OAV94779.1"/>
    </source>
</evidence>
<feature type="compositionally biased region" description="Low complexity" evidence="1">
    <location>
        <begin position="24"/>
        <end position="52"/>
    </location>
</feature>
<name>A0A180GQW1_PUCT1</name>
<dbReference type="VEuPathDB" id="FungiDB:PTTG_26877"/>
<dbReference type="Proteomes" id="UP000005240">
    <property type="component" value="Unassembled WGS sequence"/>
</dbReference>
<protein>
    <submittedName>
        <fullName evidence="2 3">Uncharacterized protein</fullName>
    </submittedName>
</protein>
<evidence type="ECO:0000256" key="1">
    <source>
        <dbReference type="SAM" id="MobiDB-lite"/>
    </source>
</evidence>
<sequence length="70" mass="7041">MAHPAGPAAFAIQRLPPVPAFLNPSGTAPPGTVPAGTAPSGPASSGTAPSGTRAPEDDDERRVWRRILDG</sequence>
<dbReference type="EMBL" id="ADAS02000036">
    <property type="protein sequence ID" value="OAV94779.1"/>
    <property type="molecule type" value="Genomic_DNA"/>
</dbReference>
<accession>A0A180GQW1</accession>
<keyword evidence="4" id="KW-1185">Reference proteome</keyword>
<dbReference type="EnsemblFungi" id="PTTG_26877-t43_1">
    <property type="protein sequence ID" value="PTTG_26877-t43_1-p1"/>
    <property type="gene ID" value="PTTG_26877"/>
</dbReference>
<gene>
    <name evidence="2" type="ORF">PTTG_26877</name>
</gene>
<reference evidence="2" key="1">
    <citation type="submission" date="2009-11" db="EMBL/GenBank/DDBJ databases">
        <authorList>
            <consortium name="The Broad Institute Genome Sequencing Platform"/>
            <person name="Ward D."/>
            <person name="Feldgarden M."/>
            <person name="Earl A."/>
            <person name="Young S.K."/>
            <person name="Zeng Q."/>
            <person name="Koehrsen M."/>
            <person name="Alvarado L."/>
            <person name="Berlin A."/>
            <person name="Bochicchio J."/>
            <person name="Borenstein D."/>
            <person name="Chapman S.B."/>
            <person name="Chen Z."/>
            <person name="Engels R."/>
            <person name="Freedman E."/>
            <person name="Gellesch M."/>
            <person name="Goldberg J."/>
            <person name="Griggs A."/>
            <person name="Gujja S."/>
            <person name="Heilman E."/>
            <person name="Heiman D."/>
            <person name="Hepburn T."/>
            <person name="Howarth C."/>
            <person name="Jen D."/>
            <person name="Larson L."/>
            <person name="Lewis B."/>
            <person name="Mehta T."/>
            <person name="Park D."/>
            <person name="Pearson M."/>
            <person name="Roberts A."/>
            <person name="Saif S."/>
            <person name="Shea T."/>
            <person name="Shenoy N."/>
            <person name="Sisk P."/>
            <person name="Stolte C."/>
            <person name="Sykes S."/>
            <person name="Thomson T."/>
            <person name="Walk T."/>
            <person name="White J."/>
            <person name="Yandava C."/>
            <person name="Izard J."/>
            <person name="Baranova O.V."/>
            <person name="Blanton J.M."/>
            <person name="Tanner A.C."/>
            <person name="Dewhirst F.E."/>
            <person name="Haas B."/>
            <person name="Nusbaum C."/>
            <person name="Birren B."/>
        </authorList>
    </citation>
    <scope>NUCLEOTIDE SEQUENCE [LARGE SCALE GENOMIC DNA]</scope>
    <source>
        <strain evidence="2">1-1 BBBD Race 1</strain>
    </source>
</reference>
<reference evidence="3" key="4">
    <citation type="submission" date="2025-05" db="UniProtKB">
        <authorList>
            <consortium name="EnsemblFungi"/>
        </authorList>
    </citation>
    <scope>IDENTIFICATION</scope>
    <source>
        <strain evidence="3">isolate 1-1 / race 1 (BBBD)</strain>
    </source>
</reference>
<reference evidence="3 4" key="3">
    <citation type="journal article" date="2017" name="G3 (Bethesda)">
        <title>Comparative analysis highlights variable genome content of wheat rusts and divergence of the mating loci.</title>
        <authorList>
            <person name="Cuomo C.A."/>
            <person name="Bakkeren G."/>
            <person name="Khalil H.B."/>
            <person name="Panwar V."/>
            <person name="Joly D."/>
            <person name="Linning R."/>
            <person name="Sakthikumar S."/>
            <person name="Song X."/>
            <person name="Adiconis X."/>
            <person name="Fan L."/>
            <person name="Goldberg J.M."/>
            <person name="Levin J.Z."/>
            <person name="Young S."/>
            <person name="Zeng Q."/>
            <person name="Anikster Y."/>
            <person name="Bruce M."/>
            <person name="Wang M."/>
            <person name="Yin C."/>
            <person name="McCallum B."/>
            <person name="Szabo L.J."/>
            <person name="Hulbert S."/>
            <person name="Chen X."/>
            <person name="Fellers J.P."/>
        </authorList>
    </citation>
    <scope>NUCLEOTIDE SEQUENCE</scope>
    <source>
        <strain evidence="3">isolate 1-1 / race 1 (BBBD)</strain>
        <strain evidence="4">Isolate 1-1 / race 1 (BBBD)</strain>
    </source>
</reference>
<reference evidence="2" key="2">
    <citation type="submission" date="2016-05" db="EMBL/GenBank/DDBJ databases">
        <title>Comparative analysis highlights variable genome content of wheat rusts and divergence of the mating loci.</title>
        <authorList>
            <person name="Cuomo C.A."/>
            <person name="Bakkeren G."/>
            <person name="Szabo L."/>
            <person name="Khalil H."/>
            <person name="Joly D."/>
            <person name="Goldberg J."/>
            <person name="Young S."/>
            <person name="Zeng Q."/>
            <person name="Fellers J."/>
        </authorList>
    </citation>
    <scope>NUCLEOTIDE SEQUENCE [LARGE SCALE GENOMIC DNA]</scope>
    <source>
        <strain evidence="2">1-1 BBBD Race 1</strain>
    </source>
</reference>
<organism evidence="2">
    <name type="scientific">Puccinia triticina (isolate 1-1 / race 1 (BBBD))</name>
    <name type="common">Brown leaf rust fungus</name>
    <dbReference type="NCBI Taxonomy" id="630390"/>
    <lineage>
        <taxon>Eukaryota</taxon>
        <taxon>Fungi</taxon>
        <taxon>Dikarya</taxon>
        <taxon>Basidiomycota</taxon>
        <taxon>Pucciniomycotina</taxon>
        <taxon>Pucciniomycetes</taxon>
        <taxon>Pucciniales</taxon>
        <taxon>Pucciniaceae</taxon>
        <taxon>Puccinia</taxon>
    </lineage>
</organism>
<feature type="region of interest" description="Disordered" evidence="1">
    <location>
        <begin position="18"/>
        <end position="62"/>
    </location>
</feature>